<evidence type="ECO:0000256" key="5">
    <source>
        <dbReference type="ARBA" id="ARBA00022989"/>
    </source>
</evidence>
<evidence type="ECO:0000313" key="8">
    <source>
        <dbReference type="EMBL" id="SHJ30305.1"/>
    </source>
</evidence>
<dbReference type="PANTHER" id="PTHR33567">
    <property type="entry name" value="CHROMATE ION TRANSPORTER (EUROFUNG)"/>
    <property type="match status" value="1"/>
</dbReference>
<accession>A0A1M6I7C2</accession>
<evidence type="ECO:0000256" key="4">
    <source>
        <dbReference type="ARBA" id="ARBA00022692"/>
    </source>
</evidence>
<organism evidence="8 9">
    <name type="scientific">Rubritalea squalenifaciens DSM 18772</name>
    <dbReference type="NCBI Taxonomy" id="1123071"/>
    <lineage>
        <taxon>Bacteria</taxon>
        <taxon>Pseudomonadati</taxon>
        <taxon>Verrucomicrobiota</taxon>
        <taxon>Verrucomicrobiia</taxon>
        <taxon>Verrucomicrobiales</taxon>
        <taxon>Rubritaleaceae</taxon>
        <taxon>Rubritalea</taxon>
    </lineage>
</organism>
<feature type="transmembrane region" description="Helical" evidence="7">
    <location>
        <begin position="289"/>
        <end position="314"/>
    </location>
</feature>
<dbReference type="EMBL" id="FQYR01000003">
    <property type="protein sequence ID" value="SHJ30305.1"/>
    <property type="molecule type" value="Genomic_DNA"/>
</dbReference>
<feature type="transmembrane region" description="Helical" evidence="7">
    <location>
        <begin position="224"/>
        <end position="244"/>
    </location>
</feature>
<keyword evidence="3" id="KW-1003">Cell membrane</keyword>
<evidence type="ECO:0000313" key="9">
    <source>
        <dbReference type="Proteomes" id="UP000184510"/>
    </source>
</evidence>
<dbReference type="GO" id="GO:0015109">
    <property type="term" value="F:chromate transmembrane transporter activity"/>
    <property type="evidence" value="ECO:0007669"/>
    <property type="project" value="InterPro"/>
</dbReference>
<comment type="subcellular location">
    <subcellularLocation>
        <location evidence="1">Cell membrane</location>
        <topology evidence="1">Multi-pass membrane protein</topology>
    </subcellularLocation>
</comment>
<feature type="transmembrane region" description="Helical" evidence="7">
    <location>
        <begin position="351"/>
        <end position="367"/>
    </location>
</feature>
<dbReference type="InterPro" id="IPR014047">
    <property type="entry name" value="Chr_Tranpt_l_chain"/>
</dbReference>
<dbReference type="Proteomes" id="UP000184510">
    <property type="component" value="Unassembled WGS sequence"/>
</dbReference>
<dbReference type="InParanoid" id="A0A1M6I7C2"/>
<keyword evidence="4 7" id="KW-0812">Transmembrane</keyword>
<dbReference type="STRING" id="1123071.SAMN02745181_1706"/>
<evidence type="ECO:0000256" key="3">
    <source>
        <dbReference type="ARBA" id="ARBA00022475"/>
    </source>
</evidence>
<dbReference type="InterPro" id="IPR003370">
    <property type="entry name" value="Chromate_transpt"/>
</dbReference>
<proteinExistence type="inferred from homology"/>
<evidence type="ECO:0000256" key="6">
    <source>
        <dbReference type="ARBA" id="ARBA00023136"/>
    </source>
</evidence>
<keyword evidence="5 7" id="KW-1133">Transmembrane helix</keyword>
<comment type="similarity">
    <text evidence="2">Belongs to the chromate ion transporter (CHR) (TC 2.A.51) family.</text>
</comment>
<feature type="transmembrane region" description="Helical" evidence="7">
    <location>
        <begin position="256"/>
        <end position="277"/>
    </location>
</feature>
<keyword evidence="9" id="KW-1185">Reference proteome</keyword>
<dbReference type="PANTHER" id="PTHR33567:SF3">
    <property type="entry name" value="CHROMATE ION TRANSPORTER (EUROFUNG)"/>
    <property type="match status" value="1"/>
</dbReference>
<dbReference type="PIRSF" id="PIRSF004810">
    <property type="entry name" value="ChrA"/>
    <property type="match status" value="1"/>
</dbReference>
<gene>
    <name evidence="8" type="ORF">SAMN02745181_1706</name>
</gene>
<evidence type="ECO:0000256" key="1">
    <source>
        <dbReference type="ARBA" id="ARBA00004651"/>
    </source>
</evidence>
<feature type="transmembrane region" description="Helical" evidence="7">
    <location>
        <begin position="326"/>
        <end position="345"/>
    </location>
</feature>
<feature type="transmembrane region" description="Helical" evidence="7">
    <location>
        <begin position="79"/>
        <end position="99"/>
    </location>
</feature>
<sequence length="390" mass="41196">MGVNFLECFWVALKLGLTSFGGPVAHLAYFREEYVIKRKWVNEERFAELIAVCQFLPGPASSQLGAAVGYERAGWLGGFFAWLGFTLPSALLMTALAVGLSSVEELVGNGWVHGLKVAAVAVVAVAIFGMKRKLCPTWPKKGVAVAALLVLMVVEQAWMQPLVILGGCVVGAIWFSKYARKTERLENARKPYLAIGTILVMVMVLVLLPYFIGDSEGGKAFAGIVRSGALVFGGGHVVLPLLEAEMVSTGYMARDTFLAGYGAAQAVPGPMFSLGAYLGGVLSLGGNPWLGGVLGTLAIFGPGLILLSAGLPLWNRIKHIPRAQGAVVGANAVVVGLLGAALLHMIMGGVLHGWVDYLLAVVYFVIIGTRKLPIWLVIVIAAVLGGVIWG</sequence>
<feature type="transmembrane region" description="Helical" evidence="7">
    <location>
        <begin position="192"/>
        <end position="212"/>
    </location>
</feature>
<dbReference type="GO" id="GO:0005886">
    <property type="term" value="C:plasma membrane"/>
    <property type="evidence" value="ECO:0007669"/>
    <property type="project" value="UniProtKB-SubCell"/>
</dbReference>
<dbReference type="NCBIfam" id="TIGR00937">
    <property type="entry name" value="2A51"/>
    <property type="match status" value="1"/>
</dbReference>
<feature type="transmembrane region" description="Helical" evidence="7">
    <location>
        <begin position="372"/>
        <end position="389"/>
    </location>
</feature>
<name>A0A1M6I7C2_9BACT</name>
<feature type="transmembrane region" description="Helical" evidence="7">
    <location>
        <begin position="164"/>
        <end position="180"/>
    </location>
</feature>
<evidence type="ECO:0000256" key="7">
    <source>
        <dbReference type="SAM" id="Phobius"/>
    </source>
</evidence>
<feature type="transmembrane region" description="Helical" evidence="7">
    <location>
        <begin position="111"/>
        <end position="130"/>
    </location>
</feature>
<dbReference type="AlphaFoldDB" id="A0A1M6I7C2"/>
<keyword evidence="6 7" id="KW-0472">Membrane</keyword>
<dbReference type="Pfam" id="PF02417">
    <property type="entry name" value="Chromate_transp"/>
    <property type="match status" value="2"/>
</dbReference>
<protein>
    <submittedName>
        <fullName evidence="8">Chromate transporter</fullName>
    </submittedName>
</protein>
<evidence type="ECO:0000256" key="2">
    <source>
        <dbReference type="ARBA" id="ARBA00005262"/>
    </source>
</evidence>
<reference evidence="8 9" key="1">
    <citation type="submission" date="2016-11" db="EMBL/GenBank/DDBJ databases">
        <authorList>
            <person name="Jaros S."/>
            <person name="Januszkiewicz K."/>
            <person name="Wedrychowicz H."/>
        </authorList>
    </citation>
    <scope>NUCLEOTIDE SEQUENCE [LARGE SCALE GENOMIC DNA]</scope>
    <source>
        <strain evidence="8 9">DSM 18772</strain>
    </source>
</reference>